<evidence type="ECO:0000256" key="1">
    <source>
        <dbReference type="SAM" id="MobiDB-lite"/>
    </source>
</evidence>
<organism evidence="2 3">
    <name type="scientific">Aspergillus pseudodeflectus</name>
    <dbReference type="NCBI Taxonomy" id="176178"/>
    <lineage>
        <taxon>Eukaryota</taxon>
        <taxon>Fungi</taxon>
        <taxon>Dikarya</taxon>
        <taxon>Ascomycota</taxon>
        <taxon>Pezizomycotina</taxon>
        <taxon>Eurotiomycetes</taxon>
        <taxon>Eurotiomycetidae</taxon>
        <taxon>Eurotiales</taxon>
        <taxon>Aspergillaceae</taxon>
        <taxon>Aspergillus</taxon>
        <taxon>Aspergillus subgen. Nidulantes</taxon>
    </lineage>
</organism>
<feature type="compositionally biased region" description="Basic and acidic residues" evidence="1">
    <location>
        <begin position="162"/>
        <end position="184"/>
    </location>
</feature>
<evidence type="ECO:0000313" key="3">
    <source>
        <dbReference type="Proteomes" id="UP001610444"/>
    </source>
</evidence>
<sequence length="184" mass="20154">MVAALASQDRPGDNVDLEIGISIMYPSAPQDWVLTLTPLWPTRSEPRTGIVAAIQKPSTYYYITPSGTANPPAAAPFTSVAVVDKVFEVWPIAYTVPVARISAADRKTVDEVVRLATPRMSQKFVMGIIKELERLRVVPAGTAEECRERVEVEYLTRSSNESSRRGSETSRRGSQDGTGEKKGN</sequence>
<dbReference type="RefSeq" id="XP_070899675.1">
    <property type="nucleotide sequence ID" value="XM_071045409.1"/>
</dbReference>
<reference evidence="2 3" key="1">
    <citation type="submission" date="2024-07" db="EMBL/GenBank/DDBJ databases">
        <title>Section-level genome sequencing and comparative genomics of Aspergillus sections Usti and Cavernicolus.</title>
        <authorList>
            <consortium name="Lawrence Berkeley National Laboratory"/>
            <person name="Nybo J.L."/>
            <person name="Vesth T.C."/>
            <person name="Theobald S."/>
            <person name="Frisvad J.C."/>
            <person name="Larsen T.O."/>
            <person name="Kjaerboelling I."/>
            <person name="Rothschild-Mancinelli K."/>
            <person name="Lyhne E.K."/>
            <person name="Kogle M.E."/>
            <person name="Barry K."/>
            <person name="Clum A."/>
            <person name="Na H."/>
            <person name="Ledsgaard L."/>
            <person name="Lin J."/>
            <person name="Lipzen A."/>
            <person name="Kuo A."/>
            <person name="Riley R."/>
            <person name="Mondo S."/>
            <person name="LaButti K."/>
            <person name="Haridas S."/>
            <person name="Pangalinan J."/>
            <person name="Salamov A.A."/>
            <person name="Simmons B.A."/>
            <person name="Magnuson J.K."/>
            <person name="Chen J."/>
            <person name="Drula E."/>
            <person name="Henrissat B."/>
            <person name="Wiebenga A."/>
            <person name="Lubbers R.J."/>
            <person name="Gomes A.C."/>
            <person name="Macurrencykelacurrency M.R."/>
            <person name="Stajich J."/>
            <person name="Grigoriev I.V."/>
            <person name="Mortensen U.H."/>
            <person name="De vries R.P."/>
            <person name="Baker S.E."/>
            <person name="Andersen M.R."/>
        </authorList>
    </citation>
    <scope>NUCLEOTIDE SEQUENCE [LARGE SCALE GENOMIC DNA]</scope>
    <source>
        <strain evidence="2 3">CBS 756.74</strain>
    </source>
</reference>
<keyword evidence="3" id="KW-1185">Reference proteome</keyword>
<name>A0ABR4KHF0_9EURO</name>
<dbReference type="Proteomes" id="UP001610444">
    <property type="component" value="Unassembled WGS sequence"/>
</dbReference>
<feature type="region of interest" description="Disordered" evidence="1">
    <location>
        <begin position="154"/>
        <end position="184"/>
    </location>
</feature>
<protein>
    <submittedName>
        <fullName evidence="2">Uncharacterized protein</fullName>
    </submittedName>
</protein>
<dbReference type="EMBL" id="JBFXLR010000018">
    <property type="protein sequence ID" value="KAL2851234.1"/>
    <property type="molecule type" value="Genomic_DNA"/>
</dbReference>
<dbReference type="GeneID" id="98160573"/>
<comment type="caution">
    <text evidence="2">The sequence shown here is derived from an EMBL/GenBank/DDBJ whole genome shotgun (WGS) entry which is preliminary data.</text>
</comment>
<accession>A0ABR4KHF0</accession>
<proteinExistence type="predicted"/>
<evidence type="ECO:0000313" key="2">
    <source>
        <dbReference type="EMBL" id="KAL2851234.1"/>
    </source>
</evidence>
<gene>
    <name evidence="2" type="ORF">BJX68DRAFT_266140</name>
</gene>